<keyword evidence="1" id="KW-0812">Transmembrane</keyword>
<evidence type="ECO:0000256" key="1">
    <source>
        <dbReference type="SAM" id="Phobius"/>
    </source>
</evidence>
<keyword evidence="3" id="KW-1185">Reference proteome</keyword>
<protein>
    <submittedName>
        <fullName evidence="2">Uncharacterized protein</fullName>
    </submittedName>
</protein>
<dbReference type="AlphaFoldDB" id="A0A7I8DUR0"/>
<organism evidence="2 3">
    <name type="scientific">Anaerocolumna chitinilytica</name>
    <dbReference type="NCBI Taxonomy" id="1727145"/>
    <lineage>
        <taxon>Bacteria</taxon>
        <taxon>Bacillati</taxon>
        <taxon>Bacillota</taxon>
        <taxon>Clostridia</taxon>
        <taxon>Lachnospirales</taxon>
        <taxon>Lachnospiraceae</taxon>
        <taxon>Anaerocolumna</taxon>
    </lineage>
</organism>
<sequence>MSKFSYNDTYLLLDMIFSVLSTIVLVSLCFKLKNCVLGRKKLAKVEKVKTGTMERSIILLFLKIILLIIIIIWPYFMNYSYYVIKVWMSNAILVWEGLTVIDCILSIIIELRTIK</sequence>
<proteinExistence type="predicted"/>
<evidence type="ECO:0000313" key="3">
    <source>
        <dbReference type="Proteomes" id="UP000515703"/>
    </source>
</evidence>
<dbReference type="Proteomes" id="UP000515703">
    <property type="component" value="Chromosome"/>
</dbReference>
<feature type="transmembrane region" description="Helical" evidence="1">
    <location>
        <begin position="88"/>
        <end position="109"/>
    </location>
</feature>
<reference evidence="2 3" key="1">
    <citation type="submission" date="2020-08" db="EMBL/GenBank/DDBJ databases">
        <title>Draft genome sequencing of an Anaerocolumna strain isolated from anoxic soil subjected to BSD treatment.</title>
        <authorList>
            <person name="Uek A."/>
            <person name="Tonouchi A."/>
        </authorList>
    </citation>
    <scope>NUCLEOTIDE SEQUENCE [LARGE SCALE GENOMIC DNA]</scope>
    <source>
        <strain evidence="2 3">CTTW</strain>
    </source>
</reference>
<evidence type="ECO:0000313" key="2">
    <source>
        <dbReference type="EMBL" id="BCK01052.1"/>
    </source>
</evidence>
<keyword evidence="1" id="KW-1133">Transmembrane helix</keyword>
<keyword evidence="1" id="KW-0472">Membrane</keyword>
<accession>A0A7I8DUR0</accession>
<name>A0A7I8DUR0_9FIRM</name>
<dbReference type="KEGG" id="acht:bsdcttw_40920"/>
<dbReference type="EMBL" id="AP023368">
    <property type="protein sequence ID" value="BCK01052.1"/>
    <property type="molecule type" value="Genomic_DNA"/>
</dbReference>
<feature type="transmembrane region" description="Helical" evidence="1">
    <location>
        <begin position="57"/>
        <end position="76"/>
    </location>
</feature>
<gene>
    <name evidence="2" type="ORF">bsdcttw_40920</name>
</gene>
<reference evidence="2 3" key="2">
    <citation type="submission" date="2020-08" db="EMBL/GenBank/DDBJ databases">
        <authorList>
            <person name="Ueki A."/>
            <person name="Tonouchi A."/>
        </authorList>
    </citation>
    <scope>NUCLEOTIDE SEQUENCE [LARGE SCALE GENOMIC DNA]</scope>
    <source>
        <strain evidence="2 3">CTTW</strain>
    </source>
</reference>
<feature type="transmembrane region" description="Helical" evidence="1">
    <location>
        <begin position="12"/>
        <end position="32"/>
    </location>
</feature>